<gene>
    <name evidence="1" type="ORF">MRB53_021320</name>
</gene>
<dbReference type="EMBL" id="CM056814">
    <property type="protein sequence ID" value="KAJ8628013.1"/>
    <property type="molecule type" value="Genomic_DNA"/>
</dbReference>
<evidence type="ECO:0000313" key="1">
    <source>
        <dbReference type="EMBL" id="KAJ8628013.1"/>
    </source>
</evidence>
<dbReference type="Proteomes" id="UP001234297">
    <property type="component" value="Chromosome 6"/>
</dbReference>
<keyword evidence="2" id="KW-1185">Reference proteome</keyword>
<sequence length="478" mass="54566">MHTFRSLPFHFFLVLSCTQLFLGVVTADPISYNCSGNSYSPNSEFATNLDRLLLDLTSKSKDQNFYNYTVGDERNRVYGLFQCRGDIDRHQCKTCIKTSRDEIIRACPNSTQAIAWYDYCLLRYSDQFFFGHVDGPEFHFRDDKLGELPHDGEEILVMVFVSHMVKQVPRRRPLMFATDSSSFPLIFSLAQCTFDLTYDGCELCLKHVMVEIESCCARYNGWQYHTPSCSVRFETYPFFNGSAPHDELQGRLCPDDGTPSNPLFKTNLFRLLHLLTNRAATSGFYKSILGDDPNYLYGLAQCRGDLAPENCRRCLVSAVYDLREACTNSRKVVLWYDNCYLRYSDESFFGIMDKEGLHTVSDVGDDFNVNHPWHIFEVAEKASQQQLMSADLQVVDEWNRNYHAQCTRDLDSIQCSECLINLTAQVRSCCQAKRSWRYLAVSCSIMYQVTFSSTEVPAPTPQGIPVPPPSLGPPPKGI</sequence>
<name>A0ACC2L410_PERAE</name>
<accession>A0ACC2L410</accession>
<comment type="caution">
    <text evidence="1">The sequence shown here is derived from an EMBL/GenBank/DDBJ whole genome shotgun (WGS) entry which is preliminary data.</text>
</comment>
<protein>
    <submittedName>
        <fullName evidence="1">Uncharacterized protein</fullName>
    </submittedName>
</protein>
<evidence type="ECO:0000313" key="2">
    <source>
        <dbReference type="Proteomes" id="UP001234297"/>
    </source>
</evidence>
<organism evidence="1 2">
    <name type="scientific">Persea americana</name>
    <name type="common">Avocado</name>
    <dbReference type="NCBI Taxonomy" id="3435"/>
    <lineage>
        <taxon>Eukaryota</taxon>
        <taxon>Viridiplantae</taxon>
        <taxon>Streptophyta</taxon>
        <taxon>Embryophyta</taxon>
        <taxon>Tracheophyta</taxon>
        <taxon>Spermatophyta</taxon>
        <taxon>Magnoliopsida</taxon>
        <taxon>Magnoliidae</taxon>
        <taxon>Laurales</taxon>
        <taxon>Lauraceae</taxon>
        <taxon>Persea</taxon>
    </lineage>
</organism>
<reference evidence="1 2" key="1">
    <citation type="journal article" date="2022" name="Hortic Res">
        <title>A haplotype resolved chromosomal level avocado genome allows analysis of novel avocado genes.</title>
        <authorList>
            <person name="Nath O."/>
            <person name="Fletcher S.J."/>
            <person name="Hayward A."/>
            <person name="Shaw L.M."/>
            <person name="Masouleh A.K."/>
            <person name="Furtado A."/>
            <person name="Henry R.J."/>
            <person name="Mitter N."/>
        </authorList>
    </citation>
    <scope>NUCLEOTIDE SEQUENCE [LARGE SCALE GENOMIC DNA]</scope>
    <source>
        <strain evidence="2">cv. Hass</strain>
    </source>
</reference>
<proteinExistence type="predicted"/>